<dbReference type="GO" id="GO:0003942">
    <property type="term" value="F:N-acetyl-gamma-glutamyl-phosphate reductase activity"/>
    <property type="evidence" value="ECO:0007669"/>
    <property type="project" value="UniProtKB-UniRule"/>
</dbReference>
<dbReference type="RefSeq" id="WP_073237147.1">
    <property type="nucleotide sequence ID" value="NZ_FQUY01000006.1"/>
</dbReference>
<dbReference type="EC" id="1.2.1.38" evidence="7"/>
<evidence type="ECO:0000256" key="4">
    <source>
        <dbReference type="ARBA" id="ARBA00022857"/>
    </source>
</evidence>
<keyword evidence="11" id="KW-1185">Reference proteome</keyword>
<feature type="domain" description="Semialdehyde dehydrogenase NAD-binding" evidence="9">
    <location>
        <begin position="3"/>
        <end position="142"/>
    </location>
</feature>
<dbReference type="CDD" id="cd23934">
    <property type="entry name" value="AGPR_1_C"/>
    <property type="match status" value="1"/>
</dbReference>
<comment type="subcellular location">
    <subcellularLocation>
        <location evidence="7">Cytoplasm</location>
    </subcellularLocation>
</comment>
<dbReference type="InterPro" id="IPR000706">
    <property type="entry name" value="AGPR_type-1"/>
</dbReference>
<feature type="active site" evidence="7 8">
    <location>
        <position position="150"/>
    </location>
</feature>
<dbReference type="OrthoDB" id="9801289at2"/>
<dbReference type="InterPro" id="IPR050085">
    <property type="entry name" value="AGPR"/>
</dbReference>
<keyword evidence="2 7" id="KW-0055">Arginine biosynthesis</keyword>
<dbReference type="Gene3D" id="3.30.360.10">
    <property type="entry name" value="Dihydrodipicolinate Reductase, domain 2"/>
    <property type="match status" value="1"/>
</dbReference>
<dbReference type="GO" id="GO:0006526">
    <property type="term" value="P:L-arginine biosynthetic process"/>
    <property type="evidence" value="ECO:0007669"/>
    <property type="project" value="UniProtKB-UniRule"/>
</dbReference>
<dbReference type="Proteomes" id="UP000184148">
    <property type="component" value="Unassembled WGS sequence"/>
</dbReference>
<comment type="function">
    <text evidence="7">Catalyzes the NADPH-dependent reduction of N-acetyl-5-glutamyl phosphate to yield N-acetyl-L-glutamate 5-semialdehyde.</text>
</comment>
<evidence type="ECO:0000256" key="8">
    <source>
        <dbReference type="PROSITE-ProRule" id="PRU10010"/>
    </source>
</evidence>
<evidence type="ECO:0000313" key="11">
    <source>
        <dbReference type="Proteomes" id="UP000184148"/>
    </source>
</evidence>
<keyword evidence="5 7" id="KW-0560">Oxidoreductase</keyword>
<evidence type="ECO:0000313" key="10">
    <source>
        <dbReference type="EMBL" id="SHE79740.1"/>
    </source>
</evidence>
<dbReference type="PROSITE" id="PS01224">
    <property type="entry name" value="ARGC"/>
    <property type="match status" value="1"/>
</dbReference>
<comment type="catalytic activity">
    <reaction evidence="6 7">
        <text>N-acetyl-L-glutamate 5-semialdehyde + phosphate + NADP(+) = N-acetyl-L-glutamyl 5-phosphate + NADPH + H(+)</text>
        <dbReference type="Rhea" id="RHEA:21588"/>
        <dbReference type="ChEBI" id="CHEBI:15378"/>
        <dbReference type="ChEBI" id="CHEBI:29123"/>
        <dbReference type="ChEBI" id="CHEBI:43474"/>
        <dbReference type="ChEBI" id="CHEBI:57783"/>
        <dbReference type="ChEBI" id="CHEBI:57936"/>
        <dbReference type="ChEBI" id="CHEBI:58349"/>
        <dbReference type="EC" id="1.2.1.38"/>
    </reaction>
</comment>
<dbReference type="InterPro" id="IPR036291">
    <property type="entry name" value="NAD(P)-bd_dom_sf"/>
</dbReference>
<sequence>MIKVGVVGATGYAGAELVRLLAGHPEVEITVLTSQTYAGKNMWEVFPHLYGMVDKTLEELNIPELVSRCDVIFTALPHGHAMPIGHEVMRRGRRLIDLGADFRLKDVDVYQSWYKTEHTASVLVASAVYGLPELHRDEIKGSVIVANPGCYPTGAILGLAPLLANKLIDTETIIIDSKSGVSGAGRGLSLKTHFSETTENFQAYGVATHRHTPEIEQELSELAGVPVIVNFTPHLTPMVRGILSTIYAKLTTDMSAEELTDLYRRFYHGERFIRVLPVGMYPSTKAVAGSNHCDLSVTVDPRTGRVIVLSAIDNLLKGAAGQAVQNLNVMFGLPEDTGLNFAGMYP</sequence>
<dbReference type="UniPathway" id="UPA00068">
    <property type="reaction ID" value="UER00108"/>
</dbReference>
<dbReference type="GO" id="GO:0051287">
    <property type="term" value="F:NAD binding"/>
    <property type="evidence" value="ECO:0007669"/>
    <property type="project" value="InterPro"/>
</dbReference>
<dbReference type="EMBL" id="FQUY01000006">
    <property type="protein sequence ID" value="SHE79740.1"/>
    <property type="molecule type" value="Genomic_DNA"/>
</dbReference>
<gene>
    <name evidence="7" type="primary">argC</name>
    <name evidence="10" type="ORF">SAMN02745133_01162</name>
</gene>
<dbReference type="CDD" id="cd17895">
    <property type="entry name" value="AGPR_1_N"/>
    <property type="match status" value="1"/>
</dbReference>
<evidence type="ECO:0000256" key="7">
    <source>
        <dbReference type="HAMAP-Rule" id="MF_00150"/>
    </source>
</evidence>
<dbReference type="Pfam" id="PF22698">
    <property type="entry name" value="Semialdhyde_dhC_1"/>
    <property type="match status" value="1"/>
</dbReference>
<keyword evidence="3 7" id="KW-0028">Amino-acid biosynthesis</keyword>
<dbReference type="InterPro" id="IPR058924">
    <property type="entry name" value="AGPR_dimerisation_dom"/>
</dbReference>
<keyword evidence="7" id="KW-0963">Cytoplasm</keyword>
<reference evidence="11" key="1">
    <citation type="submission" date="2016-11" db="EMBL/GenBank/DDBJ databases">
        <authorList>
            <person name="Varghese N."/>
            <person name="Submissions S."/>
        </authorList>
    </citation>
    <scope>NUCLEOTIDE SEQUENCE [LARGE SCALE GENOMIC DNA]</scope>
    <source>
        <strain evidence="11">DSM 12395</strain>
    </source>
</reference>
<dbReference type="AlphaFoldDB" id="A0A1M4WF03"/>
<dbReference type="SMART" id="SM00859">
    <property type="entry name" value="Semialdhyde_dh"/>
    <property type="match status" value="1"/>
</dbReference>
<keyword evidence="4 7" id="KW-0521">NADP</keyword>
<dbReference type="InterPro" id="IPR023013">
    <property type="entry name" value="AGPR_AS"/>
</dbReference>
<evidence type="ECO:0000256" key="5">
    <source>
        <dbReference type="ARBA" id="ARBA00023002"/>
    </source>
</evidence>
<evidence type="ECO:0000256" key="3">
    <source>
        <dbReference type="ARBA" id="ARBA00022605"/>
    </source>
</evidence>
<proteinExistence type="inferred from homology"/>
<dbReference type="NCBIfam" id="TIGR01850">
    <property type="entry name" value="argC"/>
    <property type="match status" value="1"/>
</dbReference>
<organism evidence="10 11">
    <name type="scientific">Desulforamulus putei DSM 12395</name>
    <dbReference type="NCBI Taxonomy" id="1121429"/>
    <lineage>
        <taxon>Bacteria</taxon>
        <taxon>Bacillati</taxon>
        <taxon>Bacillota</taxon>
        <taxon>Clostridia</taxon>
        <taxon>Eubacteriales</taxon>
        <taxon>Peptococcaceae</taxon>
        <taxon>Desulforamulus</taxon>
    </lineage>
</organism>
<evidence type="ECO:0000259" key="9">
    <source>
        <dbReference type="SMART" id="SM00859"/>
    </source>
</evidence>
<dbReference type="GO" id="GO:0005737">
    <property type="term" value="C:cytoplasm"/>
    <property type="evidence" value="ECO:0007669"/>
    <property type="project" value="UniProtKB-SubCell"/>
</dbReference>
<evidence type="ECO:0000256" key="6">
    <source>
        <dbReference type="ARBA" id="ARBA00050557"/>
    </source>
</evidence>
<dbReference type="PANTHER" id="PTHR32338">
    <property type="entry name" value="N-ACETYL-GAMMA-GLUTAMYL-PHOSPHATE REDUCTASE, CHLOROPLASTIC-RELATED-RELATED"/>
    <property type="match status" value="1"/>
</dbReference>
<dbReference type="SUPFAM" id="SSF55347">
    <property type="entry name" value="Glyceraldehyde-3-phosphate dehydrogenase-like, C-terminal domain"/>
    <property type="match status" value="1"/>
</dbReference>
<dbReference type="STRING" id="1121429.SAMN02745133_01162"/>
<dbReference type="Pfam" id="PF01118">
    <property type="entry name" value="Semialdhyde_dh"/>
    <property type="match status" value="1"/>
</dbReference>
<dbReference type="Gene3D" id="3.40.50.720">
    <property type="entry name" value="NAD(P)-binding Rossmann-like Domain"/>
    <property type="match status" value="1"/>
</dbReference>
<evidence type="ECO:0000256" key="1">
    <source>
        <dbReference type="ARBA" id="ARBA00004862"/>
    </source>
</evidence>
<comment type="similarity">
    <text evidence="7">Belongs to the NAGSA dehydrogenase family. Type 1 subfamily.</text>
</comment>
<protein>
    <recommendedName>
        <fullName evidence="7">N-acetyl-gamma-glutamyl-phosphate reductase</fullName>
        <shortName evidence="7">AGPR</shortName>
        <ecNumber evidence="7">1.2.1.38</ecNumber>
    </recommendedName>
    <alternativeName>
        <fullName evidence="7">N-acetyl-glutamate semialdehyde dehydrogenase</fullName>
        <shortName evidence="7">NAGSA dehydrogenase</shortName>
    </alternativeName>
</protein>
<accession>A0A1M4WF03</accession>
<name>A0A1M4WF03_9FIRM</name>
<dbReference type="HAMAP" id="MF_00150">
    <property type="entry name" value="ArgC_type1"/>
    <property type="match status" value="1"/>
</dbReference>
<dbReference type="FunFam" id="3.30.360.10:FF:000014">
    <property type="entry name" value="N-acetyl-gamma-glutamyl-phosphate reductase"/>
    <property type="match status" value="1"/>
</dbReference>
<evidence type="ECO:0000256" key="2">
    <source>
        <dbReference type="ARBA" id="ARBA00022571"/>
    </source>
</evidence>
<comment type="pathway">
    <text evidence="1 7">Amino-acid biosynthesis; L-arginine biosynthesis; N(2)-acetyl-L-ornithine from L-glutamate: step 3/4.</text>
</comment>
<dbReference type="SUPFAM" id="SSF51735">
    <property type="entry name" value="NAD(P)-binding Rossmann-fold domains"/>
    <property type="match status" value="1"/>
</dbReference>
<dbReference type="PANTHER" id="PTHR32338:SF10">
    <property type="entry name" value="N-ACETYL-GAMMA-GLUTAMYL-PHOSPHATE REDUCTASE, CHLOROPLASTIC-RELATED"/>
    <property type="match status" value="1"/>
</dbReference>
<dbReference type="InterPro" id="IPR000534">
    <property type="entry name" value="Semialdehyde_DH_NAD-bd"/>
</dbReference>
<dbReference type="GO" id="GO:0070401">
    <property type="term" value="F:NADP+ binding"/>
    <property type="evidence" value="ECO:0007669"/>
    <property type="project" value="InterPro"/>
</dbReference>